<evidence type="ECO:0000259" key="2">
    <source>
        <dbReference type="PROSITE" id="PS50975"/>
    </source>
</evidence>
<organism evidence="3 4">
    <name type="scientific">Nocardia terpenica</name>
    <dbReference type="NCBI Taxonomy" id="455432"/>
    <lineage>
        <taxon>Bacteria</taxon>
        <taxon>Bacillati</taxon>
        <taxon>Actinomycetota</taxon>
        <taxon>Actinomycetes</taxon>
        <taxon>Mycobacteriales</taxon>
        <taxon>Nocardiaceae</taxon>
        <taxon>Nocardia</taxon>
    </lineage>
</organism>
<reference evidence="3 4" key="1">
    <citation type="submission" date="2016-04" db="EMBL/GenBank/DDBJ databases">
        <authorList>
            <person name="Evans L.H."/>
            <person name="Alamgir A."/>
            <person name="Owens N."/>
            <person name="Weber N.D."/>
            <person name="Virtaneva K."/>
            <person name="Barbian K."/>
            <person name="Babar A."/>
            <person name="Rosenke K."/>
        </authorList>
    </citation>
    <scope>NUCLEOTIDE SEQUENCE [LARGE SCALE GENOMIC DNA]</scope>
    <source>
        <strain evidence="3 4">IFM 0406</strain>
    </source>
</reference>
<keyword evidence="1" id="KW-0067">ATP-binding</keyword>
<evidence type="ECO:0000313" key="3">
    <source>
        <dbReference type="EMBL" id="KZM71641.1"/>
    </source>
</evidence>
<evidence type="ECO:0000256" key="1">
    <source>
        <dbReference type="PROSITE-ProRule" id="PRU00409"/>
    </source>
</evidence>
<dbReference type="STRING" id="455432.AWN90_02640"/>
<dbReference type="AlphaFoldDB" id="A0A164KQW4"/>
<comment type="caution">
    <text evidence="3">The sequence shown here is derived from an EMBL/GenBank/DDBJ whole genome shotgun (WGS) entry which is preliminary data.</text>
</comment>
<keyword evidence="1" id="KW-0547">Nucleotide-binding</keyword>
<dbReference type="Gene3D" id="3.30.470.20">
    <property type="entry name" value="ATP-grasp fold, B domain"/>
    <property type="match status" value="1"/>
</dbReference>
<accession>A0A164KQW4</accession>
<dbReference type="PROSITE" id="PS50975">
    <property type="entry name" value="ATP_GRASP"/>
    <property type="match status" value="1"/>
</dbReference>
<dbReference type="InterPro" id="IPR041356">
    <property type="entry name" value="PGM1_C"/>
</dbReference>
<evidence type="ECO:0000313" key="4">
    <source>
        <dbReference type="Proteomes" id="UP000076512"/>
    </source>
</evidence>
<dbReference type="EMBL" id="LWGR01000012">
    <property type="protein sequence ID" value="KZM71641.1"/>
    <property type="molecule type" value="Genomic_DNA"/>
</dbReference>
<feature type="domain" description="ATP-grasp" evidence="2">
    <location>
        <begin position="33"/>
        <end position="91"/>
    </location>
</feature>
<dbReference type="InterPro" id="IPR011761">
    <property type="entry name" value="ATP-grasp"/>
</dbReference>
<gene>
    <name evidence="3" type="ORF">AWN90_02640</name>
</gene>
<sequence length="166" mass="18196">MSPLWSGFEIPAQGLPAAQHARLCADAQQLAVLAQRVGYHGLINCDAIIDQHGEILFTEFNGRAGGCTHIDIIARRLLGEDYLRNYVLLTQNAVKSPAFSKLLTLLADASLLFCRDRRAGIIVAQDNTAVTGTIEYIAIGRDHDEALDYEHRLQVALDNANKLVTV</sequence>
<dbReference type="SUPFAM" id="SSF56059">
    <property type="entry name" value="Glutathione synthetase ATP-binding domain-like"/>
    <property type="match status" value="1"/>
</dbReference>
<keyword evidence="4" id="KW-1185">Reference proteome</keyword>
<dbReference type="GO" id="GO:0046872">
    <property type="term" value="F:metal ion binding"/>
    <property type="evidence" value="ECO:0007669"/>
    <property type="project" value="InterPro"/>
</dbReference>
<proteinExistence type="predicted"/>
<protein>
    <recommendedName>
        <fullName evidence="2">ATP-grasp domain-containing protein</fullName>
    </recommendedName>
</protein>
<dbReference type="Proteomes" id="UP000076512">
    <property type="component" value="Unassembled WGS sequence"/>
</dbReference>
<dbReference type="GO" id="GO:0005524">
    <property type="term" value="F:ATP binding"/>
    <property type="evidence" value="ECO:0007669"/>
    <property type="project" value="UniProtKB-UniRule"/>
</dbReference>
<dbReference type="Pfam" id="PF18105">
    <property type="entry name" value="PGM1_C"/>
    <property type="match status" value="1"/>
</dbReference>
<name>A0A164KQW4_9NOCA</name>